<dbReference type="AlphaFoldDB" id="D2NRL6"/>
<dbReference type="EMBL" id="AP011540">
    <property type="protein sequence ID" value="BAI64292.1"/>
    <property type="molecule type" value="Genomic_DNA"/>
</dbReference>
<feature type="region of interest" description="Disordered" evidence="1">
    <location>
        <begin position="1"/>
        <end position="20"/>
    </location>
</feature>
<gene>
    <name evidence="2" type="ordered locus">RMDY18_04600</name>
</gene>
<organism evidence="2 3">
    <name type="scientific">Rothia mucilaginosa (strain DY-18)</name>
    <name type="common">Stomatococcus mucilaginosus</name>
    <dbReference type="NCBI Taxonomy" id="680646"/>
    <lineage>
        <taxon>Bacteria</taxon>
        <taxon>Bacillati</taxon>
        <taxon>Actinomycetota</taxon>
        <taxon>Actinomycetes</taxon>
        <taxon>Micrococcales</taxon>
        <taxon>Micrococcaceae</taxon>
        <taxon>Rothia</taxon>
    </lineage>
</organism>
<reference evidence="3" key="1">
    <citation type="submission" date="2009-07" db="EMBL/GenBank/DDBJ databases">
        <title>Complete genome sequence of Rothia mucilaginosa DJ.</title>
        <authorList>
            <person name="Yamane K."/>
            <person name="Nambu T."/>
            <person name="Mashimo C."/>
            <person name="Sugimori C."/>
            <person name="Yamanaka T."/>
            <person name="Leung K."/>
            <person name="Fukushima H."/>
        </authorList>
    </citation>
    <scope>NUCLEOTIDE SEQUENCE [LARGE SCALE GENOMIC DNA]</scope>
    <source>
        <strain evidence="3">DY-18</strain>
    </source>
</reference>
<protein>
    <submittedName>
        <fullName evidence="2">Uncharacterized protein</fullName>
    </submittedName>
</protein>
<evidence type="ECO:0000256" key="1">
    <source>
        <dbReference type="SAM" id="MobiDB-lite"/>
    </source>
</evidence>
<reference evidence="2 3" key="2">
    <citation type="journal article" date="2010" name="J Osaka Dent Univ">
        <title>Isolation and identification of Rothia mucilaginosa from persistent apical periodontitis lesions.</title>
        <authorList>
            <person name="Yamane K."/>
            <person name="Yoshida M."/>
            <person name="Fujihira T."/>
            <person name="Baba T."/>
            <person name="Tsuji N."/>
            <person name="Hayashi H."/>
            <person name="Sugimori C."/>
            <person name="Yamanaka T."/>
            <person name="Mashimo C."/>
            <person name="Nambu T."/>
            <person name="Kawai H."/>
            <person name="Fukushima H."/>
        </authorList>
    </citation>
    <scope>NUCLEOTIDE SEQUENCE [LARGE SCALE GENOMIC DNA]</scope>
    <source>
        <strain evidence="2 3">DY-18</strain>
    </source>
</reference>
<dbReference type="Proteomes" id="UP000001883">
    <property type="component" value="Chromosome"/>
</dbReference>
<accession>D2NRL6</accession>
<dbReference type="HOGENOM" id="CLU_597014_0_0_11"/>
<feature type="compositionally biased region" description="Polar residues" evidence="1">
    <location>
        <begin position="28"/>
        <end position="40"/>
    </location>
</feature>
<evidence type="ECO:0000313" key="3">
    <source>
        <dbReference type="Proteomes" id="UP000001883"/>
    </source>
</evidence>
<evidence type="ECO:0000313" key="2">
    <source>
        <dbReference type="EMBL" id="BAI64292.1"/>
    </source>
</evidence>
<sequence>MSVHRTKRYAPLNGGTTHQSAVYKCGQSPLTGRSNPNALQNHHKLRFRTPHALPRYSTPTSRRRKGAVPTRDTTPLPYRLSAEKLLLLTLVERQSHNIKRSTLTADINIHSRANLRELTVHQRHSNREAQSRGRNTGGNLTNLITFSIHQLRTGTSRTLRLSLQTNQDTLRFTLSQLSQSLTTHKVSSLLLQSNLNQATQTGLKRSNLKTQLVTVQRHTSFKTQGVTRSQTGRNHTERLTGSSQLIPQLNSVLIRNEQLEAILTGVTGTSQQNINAGNSQRYRSVVLQLTDSLFIRHASNQQNLLSTRTLNSHQRSLLRLIHKLNVEITQALAHRREVSVNVRSVRNNHELFIAQTVSNQVVNHAALVVDQDRVLCLTDLQDGHVRHQSVIQERTRIRAGHTELTHVRQVENTGTSTDSLVLSNVVSILQGHIPATKVGERSAQLLVNRVQGGLLGGH</sequence>
<dbReference type="KEGG" id="rmu:RMDY18_04600"/>
<name>D2NRL6_ROTMD</name>
<keyword evidence="3" id="KW-1185">Reference proteome</keyword>
<proteinExistence type="predicted"/>
<feature type="region of interest" description="Disordered" evidence="1">
    <location>
        <begin position="25"/>
        <end position="75"/>
    </location>
</feature>
<reference evidence="2 3" key="3">
    <citation type="journal article" date="2010" name="Sequencing">
        <title>Complete Genome Sequence of Rothia mucilaginosa DY-18: A Clinical Isolate with Dense Meshwork-Like Structures from a Persistent Apical Periodontitis Lesion.</title>
        <authorList>
            <person name="Yamane K."/>
            <person name="Nambu T."/>
            <person name="Yamanaka T."/>
            <person name="Mashimo C."/>
            <person name="Sugimori C."/>
            <person name="Leung K.-P."/>
            <person name="Fukushima H."/>
        </authorList>
    </citation>
    <scope>NUCLEOTIDE SEQUENCE [LARGE SCALE GENOMIC DNA]</scope>
    <source>
        <strain evidence="2 3">DY-18</strain>
    </source>
</reference>